<dbReference type="InterPro" id="IPR013430">
    <property type="entry name" value="Toxin_antidote_HigA"/>
</dbReference>
<evidence type="ECO:0000313" key="4">
    <source>
        <dbReference type="Proteomes" id="UP000532440"/>
    </source>
</evidence>
<dbReference type="CDD" id="cd00093">
    <property type="entry name" value="HTH_XRE"/>
    <property type="match status" value="1"/>
</dbReference>
<evidence type="ECO:0000259" key="2">
    <source>
        <dbReference type="PROSITE" id="PS50943"/>
    </source>
</evidence>
<keyword evidence="1" id="KW-0238">DNA-binding</keyword>
<dbReference type="Proteomes" id="UP000532440">
    <property type="component" value="Unassembled WGS sequence"/>
</dbReference>
<dbReference type="PROSITE" id="PS50943">
    <property type="entry name" value="HTH_CROC1"/>
    <property type="match status" value="1"/>
</dbReference>
<dbReference type="RefSeq" id="WP_183966122.1">
    <property type="nucleotide sequence ID" value="NZ_BAABEW010000001.1"/>
</dbReference>
<protein>
    <submittedName>
        <fullName evidence="3">Addiction module HigA family antidote</fullName>
    </submittedName>
</protein>
<dbReference type="InterPro" id="IPR001387">
    <property type="entry name" value="Cro/C1-type_HTH"/>
</dbReference>
<dbReference type="PANTHER" id="PTHR36924">
    <property type="entry name" value="ANTITOXIN HIGA-1"/>
    <property type="match status" value="1"/>
</dbReference>
<dbReference type="Gene3D" id="1.10.260.40">
    <property type="entry name" value="lambda repressor-like DNA-binding domains"/>
    <property type="match status" value="1"/>
</dbReference>
<reference evidence="3 4" key="1">
    <citation type="submission" date="2020-08" db="EMBL/GenBank/DDBJ databases">
        <title>Genomic Encyclopedia of Type Strains, Phase IV (KMG-IV): sequencing the most valuable type-strain genomes for metagenomic binning, comparative biology and taxonomic classification.</title>
        <authorList>
            <person name="Goeker M."/>
        </authorList>
    </citation>
    <scope>NUCLEOTIDE SEQUENCE [LARGE SCALE GENOMIC DNA]</scope>
    <source>
        <strain evidence="3 4">DSM 29781</strain>
    </source>
</reference>
<name>A0A7W8HI22_9BURK</name>
<proteinExistence type="predicted"/>
<evidence type="ECO:0000256" key="1">
    <source>
        <dbReference type="ARBA" id="ARBA00023125"/>
    </source>
</evidence>
<dbReference type="SUPFAM" id="SSF47413">
    <property type="entry name" value="lambda repressor-like DNA-binding domains"/>
    <property type="match status" value="1"/>
</dbReference>
<dbReference type="GO" id="GO:0003677">
    <property type="term" value="F:DNA binding"/>
    <property type="evidence" value="ECO:0007669"/>
    <property type="project" value="UniProtKB-KW"/>
</dbReference>
<dbReference type="Pfam" id="PF01381">
    <property type="entry name" value="HTH_3"/>
    <property type="match status" value="1"/>
</dbReference>
<comment type="caution">
    <text evidence="3">The sequence shown here is derived from an EMBL/GenBank/DDBJ whole genome shotgun (WGS) entry which is preliminary data.</text>
</comment>
<organism evidence="3 4">
    <name type="scientific">Quisquiliibacterium transsilvanicum</name>
    <dbReference type="NCBI Taxonomy" id="1549638"/>
    <lineage>
        <taxon>Bacteria</taxon>
        <taxon>Pseudomonadati</taxon>
        <taxon>Pseudomonadota</taxon>
        <taxon>Betaproteobacteria</taxon>
        <taxon>Burkholderiales</taxon>
        <taxon>Burkholderiaceae</taxon>
        <taxon>Quisquiliibacterium</taxon>
    </lineage>
</organism>
<gene>
    <name evidence="3" type="ORF">HNQ70_001615</name>
</gene>
<dbReference type="EMBL" id="JACHGB010000003">
    <property type="protein sequence ID" value="MBB5271605.1"/>
    <property type="molecule type" value="Genomic_DNA"/>
</dbReference>
<dbReference type="InterPro" id="IPR010982">
    <property type="entry name" value="Lambda_DNA-bd_dom_sf"/>
</dbReference>
<evidence type="ECO:0000313" key="3">
    <source>
        <dbReference type="EMBL" id="MBB5271605.1"/>
    </source>
</evidence>
<keyword evidence="4" id="KW-1185">Reference proteome</keyword>
<dbReference type="PANTHER" id="PTHR36924:SF1">
    <property type="entry name" value="ANTITOXIN HIGA-1"/>
    <property type="match status" value="1"/>
</dbReference>
<feature type="domain" description="HTH cro/C1-type" evidence="2">
    <location>
        <begin position="27"/>
        <end position="72"/>
    </location>
</feature>
<dbReference type="NCBIfam" id="TIGR02607">
    <property type="entry name" value="antidote_HigA"/>
    <property type="match status" value="1"/>
</dbReference>
<accession>A0A7W8HI22</accession>
<sequence length="106" mass="12066">MNRPINRMRPVHPGEILREDFLVPLEMSVNALALALGVPATRIHEIAKERRSITADTAERLARYFGGDAESWMGLQAAFDLKTLPTRDEIRKRVEPRFVPPTTDRT</sequence>
<dbReference type="AlphaFoldDB" id="A0A7W8HI22"/>